<dbReference type="EMBL" id="RIAR02000001">
    <property type="protein sequence ID" value="NSL87604.1"/>
    <property type="molecule type" value="Genomic_DNA"/>
</dbReference>
<feature type="transmembrane region" description="Helical" evidence="1">
    <location>
        <begin position="26"/>
        <end position="45"/>
    </location>
</feature>
<keyword evidence="1" id="KW-0472">Membrane</keyword>
<evidence type="ECO:0000313" key="3">
    <source>
        <dbReference type="Proteomes" id="UP000281028"/>
    </source>
</evidence>
<sequence length="57" mass="6711">MKIPEGQHCPVIPAHLPWYRKVALTFFRFGVCPLCITMSVSYSIGRWFRERKNKRTG</sequence>
<evidence type="ECO:0000313" key="2">
    <source>
        <dbReference type="EMBL" id="NSL87604.1"/>
    </source>
</evidence>
<keyword evidence="3" id="KW-1185">Reference proteome</keyword>
<gene>
    <name evidence="2" type="ORF">ECE50_012225</name>
</gene>
<dbReference type="AlphaFoldDB" id="A0A9Q5GT89"/>
<comment type="caution">
    <text evidence="2">The sequence shown here is derived from an EMBL/GenBank/DDBJ whole genome shotgun (WGS) entry which is preliminary data.</text>
</comment>
<keyword evidence="1" id="KW-1133">Transmembrane helix</keyword>
<dbReference type="RefSeq" id="WP_158631512.1">
    <property type="nucleotide sequence ID" value="NZ_JAABOK010000019.1"/>
</dbReference>
<accession>A0A9Q5GT89</accession>
<proteinExistence type="predicted"/>
<name>A0A9Q5GT89_9BACT</name>
<reference evidence="2" key="1">
    <citation type="submission" date="2020-05" db="EMBL/GenBank/DDBJ databases">
        <title>Chitinophaga laudate sp. nov., isolated from a tropical peat swamp.</title>
        <authorList>
            <person name="Goh C.B.S."/>
            <person name="Lee M.S."/>
            <person name="Parimannan S."/>
            <person name="Pasbakhsh P."/>
            <person name="Yule C.M."/>
            <person name="Rajandas H."/>
            <person name="Loke S."/>
            <person name="Croft L."/>
            <person name="Tan J.B.L."/>
        </authorList>
    </citation>
    <scope>NUCLEOTIDE SEQUENCE</scope>
    <source>
        <strain evidence="2">Mgbs1</strain>
    </source>
</reference>
<keyword evidence="1" id="KW-0812">Transmembrane</keyword>
<dbReference type="Proteomes" id="UP000281028">
    <property type="component" value="Unassembled WGS sequence"/>
</dbReference>
<organism evidence="2 3">
    <name type="scientific">Chitinophaga solisilvae</name>
    <dbReference type="NCBI Taxonomy" id="1233460"/>
    <lineage>
        <taxon>Bacteria</taxon>
        <taxon>Pseudomonadati</taxon>
        <taxon>Bacteroidota</taxon>
        <taxon>Chitinophagia</taxon>
        <taxon>Chitinophagales</taxon>
        <taxon>Chitinophagaceae</taxon>
        <taxon>Chitinophaga</taxon>
    </lineage>
</organism>
<protein>
    <submittedName>
        <fullName evidence="2">Uncharacterized protein</fullName>
    </submittedName>
</protein>
<dbReference type="OrthoDB" id="679087at2"/>
<evidence type="ECO:0000256" key="1">
    <source>
        <dbReference type="SAM" id="Phobius"/>
    </source>
</evidence>